<keyword evidence="1" id="KW-0812">Transmembrane</keyword>
<keyword evidence="4" id="KW-1185">Reference proteome</keyword>
<dbReference type="PANTHER" id="PTHR36046">
    <property type="entry name" value="PROTEIN, PUTATIVE-RELATED"/>
    <property type="match status" value="1"/>
</dbReference>
<keyword evidence="1" id="KW-0472">Membrane</keyword>
<dbReference type="AlphaFoldDB" id="A0AAV8HC05"/>
<dbReference type="PANTHER" id="PTHR36046:SF1">
    <property type="entry name" value="DUF6737 DOMAIN-CONTAINING PROTEIN"/>
    <property type="match status" value="1"/>
</dbReference>
<evidence type="ECO:0000313" key="4">
    <source>
        <dbReference type="Proteomes" id="UP001140206"/>
    </source>
</evidence>
<evidence type="ECO:0000256" key="1">
    <source>
        <dbReference type="SAM" id="Phobius"/>
    </source>
</evidence>
<organism evidence="3 4">
    <name type="scientific">Rhynchospora pubera</name>
    <dbReference type="NCBI Taxonomy" id="906938"/>
    <lineage>
        <taxon>Eukaryota</taxon>
        <taxon>Viridiplantae</taxon>
        <taxon>Streptophyta</taxon>
        <taxon>Embryophyta</taxon>
        <taxon>Tracheophyta</taxon>
        <taxon>Spermatophyta</taxon>
        <taxon>Magnoliopsida</taxon>
        <taxon>Liliopsida</taxon>
        <taxon>Poales</taxon>
        <taxon>Cyperaceae</taxon>
        <taxon>Cyperoideae</taxon>
        <taxon>Rhynchosporeae</taxon>
        <taxon>Rhynchospora</taxon>
    </lineage>
</organism>
<keyword evidence="1" id="KW-1133">Transmembrane helix</keyword>
<evidence type="ECO:0000313" key="3">
    <source>
        <dbReference type="EMBL" id="KAJ4815239.1"/>
    </source>
</evidence>
<evidence type="ECO:0000259" key="2">
    <source>
        <dbReference type="Pfam" id="PF20522"/>
    </source>
</evidence>
<proteinExistence type="predicted"/>
<dbReference type="Proteomes" id="UP001140206">
    <property type="component" value="Chromosome 1"/>
</dbReference>
<feature type="domain" description="DUF6737" evidence="2">
    <location>
        <begin position="85"/>
        <end position="141"/>
    </location>
</feature>
<dbReference type="GO" id="GO:0009507">
    <property type="term" value="C:chloroplast"/>
    <property type="evidence" value="ECO:0007669"/>
    <property type="project" value="TreeGrafter"/>
</dbReference>
<protein>
    <submittedName>
        <fullName evidence="3">Spindle pole body-associated protein</fullName>
    </submittedName>
</protein>
<name>A0AAV8HC05_9POAL</name>
<dbReference type="Pfam" id="PF20522">
    <property type="entry name" value="DUF6737"/>
    <property type="match status" value="1"/>
</dbReference>
<sequence length="178" mass="20239">MGALSLLPSSLVSLQSNPVRASPVRPYLIPRRRVLSHWKGHVTVRANREAERPGGAGGESLFFDENGVVDDMDGYLNYLSLEYDSVWDTKPAWCQPWTILLTGVTVIVCSWLIFHSIVLSSGAFALISAWWYIFLYSYPKAYSEMIAERRRRVSNGMEDTYGQKESYAQDPIMISYLF</sequence>
<feature type="transmembrane region" description="Helical" evidence="1">
    <location>
        <begin position="111"/>
        <end position="135"/>
    </location>
</feature>
<reference evidence="3" key="1">
    <citation type="submission" date="2022-08" db="EMBL/GenBank/DDBJ databases">
        <authorList>
            <person name="Marques A."/>
        </authorList>
    </citation>
    <scope>NUCLEOTIDE SEQUENCE</scope>
    <source>
        <strain evidence="3">RhyPub2mFocal</strain>
        <tissue evidence="3">Leaves</tissue>
    </source>
</reference>
<dbReference type="InterPro" id="IPR046625">
    <property type="entry name" value="DUF6737"/>
</dbReference>
<gene>
    <name evidence="3" type="ORF">LUZ62_027805</name>
</gene>
<accession>A0AAV8HC05</accession>
<comment type="caution">
    <text evidence="3">The sequence shown here is derived from an EMBL/GenBank/DDBJ whole genome shotgun (WGS) entry which is preliminary data.</text>
</comment>
<dbReference type="EMBL" id="JAMFTS010000001">
    <property type="protein sequence ID" value="KAJ4815239.1"/>
    <property type="molecule type" value="Genomic_DNA"/>
</dbReference>